<name>A0ABS2Q333_9BACL</name>
<sequence length="125" mass="14641">MIERIFFIILIFIIFAAGISLMIHLYNRKVAEEKIDQYIADYGIPKKEIKSVHFPMFNSPFAPIGFSKTVFVKNEKNKQNYYIFHYDPSSKKIIFTAVVEGNEVGIHDKLIKKLKYQPSEKVLHE</sequence>
<accession>A0ABS2Q333</accession>
<protein>
    <recommendedName>
        <fullName evidence="4">DUF3139 domain-containing protein</fullName>
    </recommendedName>
</protein>
<dbReference type="Proteomes" id="UP000808914">
    <property type="component" value="Unassembled WGS sequence"/>
</dbReference>
<dbReference type="EMBL" id="JAFBER010000013">
    <property type="protein sequence ID" value="MBM7645937.1"/>
    <property type="molecule type" value="Genomic_DNA"/>
</dbReference>
<comment type="caution">
    <text evidence="2">The sequence shown here is derived from an EMBL/GenBank/DDBJ whole genome shotgun (WGS) entry which is preliminary data.</text>
</comment>
<evidence type="ECO:0000313" key="2">
    <source>
        <dbReference type="EMBL" id="MBM7645937.1"/>
    </source>
</evidence>
<feature type="transmembrane region" description="Helical" evidence="1">
    <location>
        <begin position="6"/>
        <end position="26"/>
    </location>
</feature>
<evidence type="ECO:0000313" key="3">
    <source>
        <dbReference type="Proteomes" id="UP000808914"/>
    </source>
</evidence>
<keyword evidence="3" id="KW-1185">Reference proteome</keyword>
<organism evidence="2 3">
    <name type="scientific">Scopulibacillus daqui</name>
    <dbReference type="NCBI Taxonomy" id="1469162"/>
    <lineage>
        <taxon>Bacteria</taxon>
        <taxon>Bacillati</taxon>
        <taxon>Bacillota</taxon>
        <taxon>Bacilli</taxon>
        <taxon>Bacillales</taxon>
        <taxon>Sporolactobacillaceae</taxon>
        <taxon>Scopulibacillus</taxon>
    </lineage>
</organism>
<keyword evidence="1" id="KW-0472">Membrane</keyword>
<proteinExistence type="predicted"/>
<keyword evidence="1" id="KW-0812">Transmembrane</keyword>
<evidence type="ECO:0008006" key="4">
    <source>
        <dbReference type="Google" id="ProtNLM"/>
    </source>
</evidence>
<reference evidence="2 3" key="1">
    <citation type="submission" date="2021-01" db="EMBL/GenBank/DDBJ databases">
        <title>Genomic Encyclopedia of Type Strains, Phase IV (KMG-IV): sequencing the most valuable type-strain genomes for metagenomic binning, comparative biology and taxonomic classification.</title>
        <authorList>
            <person name="Goeker M."/>
        </authorList>
    </citation>
    <scope>NUCLEOTIDE SEQUENCE [LARGE SCALE GENOMIC DNA]</scope>
    <source>
        <strain evidence="2 3">DSM 28236</strain>
    </source>
</reference>
<dbReference type="RefSeq" id="WP_205003842.1">
    <property type="nucleotide sequence ID" value="NZ_JAFBER010000013.1"/>
</dbReference>
<evidence type="ECO:0000256" key="1">
    <source>
        <dbReference type="SAM" id="Phobius"/>
    </source>
</evidence>
<keyword evidence="1" id="KW-1133">Transmembrane helix</keyword>
<gene>
    <name evidence="2" type="ORF">JOD45_002162</name>
</gene>